<protein>
    <submittedName>
        <fullName evidence="1">Uncharacterized protein</fullName>
    </submittedName>
</protein>
<name>A0A9X1F910_9FLAO</name>
<organism evidence="1 2">
    <name type="scientific">Winogradskyella luteola</name>
    <dbReference type="NCBI Taxonomy" id="2828330"/>
    <lineage>
        <taxon>Bacteria</taxon>
        <taxon>Pseudomonadati</taxon>
        <taxon>Bacteroidota</taxon>
        <taxon>Flavobacteriia</taxon>
        <taxon>Flavobacteriales</taxon>
        <taxon>Flavobacteriaceae</taxon>
        <taxon>Winogradskyella</taxon>
    </lineage>
</organism>
<reference evidence="1" key="1">
    <citation type="submission" date="2021-04" db="EMBL/GenBank/DDBJ databases">
        <authorList>
            <person name="Pira H."/>
            <person name="Risdian C."/>
            <person name="Wink J."/>
        </authorList>
    </citation>
    <scope>NUCLEOTIDE SEQUENCE</scope>
    <source>
        <strain evidence="1">WHY3</strain>
    </source>
</reference>
<keyword evidence="2" id="KW-1185">Reference proteome</keyword>
<accession>A0A9X1F910</accession>
<dbReference type="RefSeq" id="WP_218546338.1">
    <property type="nucleotide sequence ID" value="NZ_JAGSPD010000007.1"/>
</dbReference>
<evidence type="ECO:0000313" key="1">
    <source>
        <dbReference type="EMBL" id="MBV7269584.1"/>
    </source>
</evidence>
<comment type="caution">
    <text evidence="1">The sequence shown here is derived from an EMBL/GenBank/DDBJ whole genome shotgun (WGS) entry which is preliminary data.</text>
</comment>
<sequence>MLIYHELIELRDKLANNEIGLELAKEKCWSGFKEGQRSWHTKDWKDRRSKFIKEKCEICSSEETLTIQHFSHPKKYSEFKREITRTYAKDYIDTNPDIDKSEFTAHVLKKYEYVPIPLCPNCMCKNPRERVRKIPKYRCADCKQEFEEAIYRTEIELISIFYQDEDAYEVRDRCFISKDKWRNNHNLSNIRYWLQRELAKNKDAVTIEKKAFLLYLNDNIKYLSFEDTITACKKCASSFDLHKMELCPKCKKHYKGIQYPTCIQCLPEEKRKAAMEKIEFGKEWQEMHKRLGID</sequence>
<dbReference type="Proteomes" id="UP001138894">
    <property type="component" value="Unassembled WGS sequence"/>
</dbReference>
<dbReference type="AlphaFoldDB" id="A0A9X1F910"/>
<proteinExistence type="predicted"/>
<dbReference type="EMBL" id="JAGSPD010000007">
    <property type="protein sequence ID" value="MBV7269584.1"/>
    <property type="molecule type" value="Genomic_DNA"/>
</dbReference>
<gene>
    <name evidence="1" type="ORF">KCG49_10340</name>
</gene>
<evidence type="ECO:0000313" key="2">
    <source>
        <dbReference type="Proteomes" id="UP001138894"/>
    </source>
</evidence>